<keyword evidence="10" id="KW-0812">Transmembrane</keyword>
<evidence type="ECO:0000256" key="6">
    <source>
        <dbReference type="ARBA" id="ARBA00022840"/>
    </source>
</evidence>
<dbReference type="SMART" id="SM00220">
    <property type="entry name" value="S_TKc"/>
    <property type="match status" value="1"/>
</dbReference>
<evidence type="ECO:0000256" key="1">
    <source>
        <dbReference type="ARBA" id="ARBA00012513"/>
    </source>
</evidence>
<dbReference type="PANTHER" id="PTHR43289">
    <property type="entry name" value="MITOGEN-ACTIVATED PROTEIN KINASE KINASE KINASE 20-RELATED"/>
    <property type="match status" value="1"/>
</dbReference>
<dbReference type="Pfam" id="PF00069">
    <property type="entry name" value="Pkinase"/>
    <property type="match status" value="1"/>
</dbReference>
<dbReference type="Proteomes" id="UP000000323">
    <property type="component" value="Chromosome 1"/>
</dbReference>
<dbReference type="EC" id="2.7.11.1" evidence="1"/>
<keyword evidence="10" id="KW-0472">Membrane</keyword>
<dbReference type="SUPFAM" id="SSF56112">
    <property type="entry name" value="Protein kinase-like (PK-like)"/>
    <property type="match status" value="1"/>
</dbReference>
<dbReference type="InterPro" id="IPR008271">
    <property type="entry name" value="Ser/Thr_kinase_AS"/>
</dbReference>
<dbReference type="Gene3D" id="1.10.510.10">
    <property type="entry name" value="Transferase(Phosphotransferase) domain 1"/>
    <property type="match status" value="1"/>
</dbReference>
<dbReference type="STRING" id="525904.Tter_1004"/>
<dbReference type="RefSeq" id="WP_012874955.1">
    <property type="nucleotide sequence ID" value="NC_013525.1"/>
</dbReference>
<dbReference type="FunFam" id="1.10.510.10:FF:000021">
    <property type="entry name" value="Serine/threonine protein kinase"/>
    <property type="match status" value="1"/>
</dbReference>
<dbReference type="KEGG" id="ttr:Tter_1004"/>
<dbReference type="InterPro" id="IPR017441">
    <property type="entry name" value="Protein_kinase_ATP_BS"/>
</dbReference>
<dbReference type="Gene3D" id="3.30.200.20">
    <property type="entry name" value="Phosphorylase Kinase, domain 1"/>
    <property type="match status" value="1"/>
</dbReference>
<reference evidence="13" key="1">
    <citation type="journal article" date="2010" name="Stand. Genomic Sci.">
        <title>Complete genome sequence of 'Thermobaculum terrenum' type strain (YNP1).</title>
        <authorList>
            <person name="Kiss H."/>
            <person name="Cleland D."/>
            <person name="Lapidus A."/>
            <person name="Lucas S."/>
            <person name="Glavina Del Rio T."/>
            <person name="Nolan M."/>
            <person name="Tice H."/>
            <person name="Han C."/>
            <person name="Goodwin L."/>
            <person name="Pitluck S."/>
            <person name="Liolios K."/>
            <person name="Ivanova N."/>
            <person name="Mavromatis K."/>
            <person name="Ovchinnikova G."/>
            <person name="Pati A."/>
            <person name="Chen A."/>
            <person name="Palaniappan K."/>
            <person name="Land M."/>
            <person name="Hauser L."/>
            <person name="Chang Y."/>
            <person name="Jeffries C."/>
            <person name="Lu M."/>
            <person name="Brettin T."/>
            <person name="Detter J."/>
            <person name="Goker M."/>
            <person name="Tindall B."/>
            <person name="Beck B."/>
            <person name="McDermott T."/>
            <person name="Woyke T."/>
            <person name="Bristow J."/>
            <person name="Eisen J."/>
            <person name="Markowitz V."/>
            <person name="Hugenholtz P."/>
            <person name="Kyrpides N."/>
            <person name="Klenk H."/>
            <person name="Cheng J."/>
        </authorList>
    </citation>
    <scope>NUCLEOTIDE SEQUENCE [LARGE SCALE GENOMIC DNA]</scope>
    <source>
        <strain evidence="13">ATCC BAA-798 / YNP1</strain>
    </source>
</reference>
<feature type="domain" description="Protein kinase" evidence="11">
    <location>
        <begin position="6"/>
        <end position="266"/>
    </location>
</feature>
<gene>
    <name evidence="12" type="ordered locus">Tter_1004</name>
</gene>
<protein>
    <recommendedName>
        <fullName evidence="1">non-specific serine/threonine protein kinase</fullName>
        <ecNumber evidence="1">2.7.11.1</ecNumber>
    </recommendedName>
</protein>
<sequence length="368" mass="40061">MLNNRYELLQPLGQGGMAKVYLAKDRFLGRRVAVKILHPSLSDDHRFLARFRREAEAAAALNHPHIVSVYDVGNDGNLHYIVMEYVEGLNLKELIVQNGALSPRRAVDIAWQVANALQYAHEHGLVHRDIKPHNIIVAPSGIVKVTDFGIAKVTTEATLTEETVTLGTAQYLSPEQAQNGPVTPRTDIYQLGVVLYEAVTGFVPFPGENPIAVALAHVKEEPVRPTLLHTDVSQDLENIILKAMAKNPKDRFASAEEMAQALQRWESRSLPTSTGYDISTNRGISSIRDSKSYSSTAKVSGSSGCITKLVGIITIGVILSAIPIAVLLYNSNDRASQTPAIEEKPIVVTATPTSNGSSQNTTLRSANR</sequence>
<dbReference type="PROSITE" id="PS50011">
    <property type="entry name" value="PROTEIN_KINASE_DOM"/>
    <property type="match status" value="1"/>
</dbReference>
<dbReference type="CDD" id="cd14014">
    <property type="entry name" value="STKc_PknB_like"/>
    <property type="match status" value="1"/>
</dbReference>
<comment type="catalytic activity">
    <reaction evidence="7">
        <text>L-threonyl-[protein] + ATP = O-phospho-L-threonyl-[protein] + ADP + H(+)</text>
        <dbReference type="Rhea" id="RHEA:46608"/>
        <dbReference type="Rhea" id="RHEA-COMP:11060"/>
        <dbReference type="Rhea" id="RHEA-COMP:11605"/>
        <dbReference type="ChEBI" id="CHEBI:15378"/>
        <dbReference type="ChEBI" id="CHEBI:30013"/>
        <dbReference type="ChEBI" id="CHEBI:30616"/>
        <dbReference type="ChEBI" id="CHEBI:61977"/>
        <dbReference type="ChEBI" id="CHEBI:456216"/>
        <dbReference type="EC" id="2.7.11.1"/>
    </reaction>
</comment>
<feature type="transmembrane region" description="Helical" evidence="10">
    <location>
        <begin position="309"/>
        <end position="329"/>
    </location>
</feature>
<dbReference type="InterPro" id="IPR000719">
    <property type="entry name" value="Prot_kinase_dom"/>
</dbReference>
<evidence type="ECO:0000256" key="8">
    <source>
        <dbReference type="ARBA" id="ARBA00048679"/>
    </source>
</evidence>
<dbReference type="PROSITE" id="PS00108">
    <property type="entry name" value="PROTEIN_KINASE_ST"/>
    <property type="match status" value="1"/>
</dbReference>
<dbReference type="InterPro" id="IPR011009">
    <property type="entry name" value="Kinase-like_dom_sf"/>
</dbReference>
<evidence type="ECO:0000313" key="13">
    <source>
        <dbReference type="Proteomes" id="UP000000323"/>
    </source>
</evidence>
<dbReference type="HOGENOM" id="CLU_000288_63_44_0"/>
<dbReference type="eggNOG" id="COG0515">
    <property type="taxonomic scope" value="Bacteria"/>
</dbReference>
<accession>D1CG64</accession>
<keyword evidence="6 9" id="KW-0067">ATP-binding</keyword>
<dbReference type="OrthoDB" id="9788659at2"/>
<evidence type="ECO:0000256" key="4">
    <source>
        <dbReference type="ARBA" id="ARBA00022741"/>
    </source>
</evidence>
<keyword evidence="13" id="KW-1185">Reference proteome</keyword>
<organism evidence="12 13">
    <name type="scientific">Thermobaculum terrenum (strain ATCC BAA-798 / CCMEE 7001 / YNP1)</name>
    <dbReference type="NCBI Taxonomy" id="525904"/>
    <lineage>
        <taxon>Bacteria</taxon>
        <taxon>Bacillati</taxon>
        <taxon>Chloroflexota</taxon>
        <taxon>Chloroflexia</taxon>
        <taxon>Candidatus Thermobaculales</taxon>
        <taxon>Candidatus Thermobaculaceae</taxon>
        <taxon>Thermobaculum</taxon>
    </lineage>
</organism>
<keyword evidence="2 12" id="KW-0723">Serine/threonine-protein kinase</keyword>
<evidence type="ECO:0000256" key="3">
    <source>
        <dbReference type="ARBA" id="ARBA00022679"/>
    </source>
</evidence>
<feature type="binding site" evidence="9">
    <location>
        <position position="35"/>
    </location>
    <ligand>
        <name>ATP</name>
        <dbReference type="ChEBI" id="CHEBI:30616"/>
    </ligand>
</feature>
<keyword evidence="5 12" id="KW-0418">Kinase</keyword>
<keyword evidence="4 9" id="KW-0547">Nucleotide-binding</keyword>
<dbReference type="PROSITE" id="PS00107">
    <property type="entry name" value="PROTEIN_KINASE_ATP"/>
    <property type="match status" value="1"/>
</dbReference>
<evidence type="ECO:0000313" key="12">
    <source>
        <dbReference type="EMBL" id="ACZ41920.1"/>
    </source>
</evidence>
<dbReference type="FunFam" id="3.30.200.20:FF:000035">
    <property type="entry name" value="Serine/threonine protein kinase Stk1"/>
    <property type="match status" value="1"/>
</dbReference>
<evidence type="ECO:0000256" key="5">
    <source>
        <dbReference type="ARBA" id="ARBA00022777"/>
    </source>
</evidence>
<evidence type="ECO:0000256" key="10">
    <source>
        <dbReference type="SAM" id="Phobius"/>
    </source>
</evidence>
<keyword evidence="3" id="KW-0808">Transferase</keyword>
<evidence type="ECO:0000256" key="7">
    <source>
        <dbReference type="ARBA" id="ARBA00047899"/>
    </source>
</evidence>
<name>D1CG64_THET1</name>
<dbReference type="AlphaFoldDB" id="D1CG64"/>
<proteinExistence type="predicted"/>
<dbReference type="EMBL" id="CP001825">
    <property type="protein sequence ID" value="ACZ41920.1"/>
    <property type="molecule type" value="Genomic_DNA"/>
</dbReference>
<dbReference type="PANTHER" id="PTHR43289:SF34">
    <property type="entry name" value="SERINE_THREONINE-PROTEIN KINASE YBDM-RELATED"/>
    <property type="match status" value="1"/>
</dbReference>
<evidence type="ECO:0000259" key="11">
    <source>
        <dbReference type="PROSITE" id="PS50011"/>
    </source>
</evidence>
<dbReference type="GO" id="GO:0004674">
    <property type="term" value="F:protein serine/threonine kinase activity"/>
    <property type="evidence" value="ECO:0007669"/>
    <property type="project" value="UniProtKB-KW"/>
</dbReference>
<evidence type="ECO:0000256" key="2">
    <source>
        <dbReference type="ARBA" id="ARBA00022527"/>
    </source>
</evidence>
<comment type="catalytic activity">
    <reaction evidence="8">
        <text>L-seryl-[protein] + ATP = O-phospho-L-seryl-[protein] + ADP + H(+)</text>
        <dbReference type="Rhea" id="RHEA:17989"/>
        <dbReference type="Rhea" id="RHEA-COMP:9863"/>
        <dbReference type="Rhea" id="RHEA-COMP:11604"/>
        <dbReference type="ChEBI" id="CHEBI:15378"/>
        <dbReference type="ChEBI" id="CHEBI:29999"/>
        <dbReference type="ChEBI" id="CHEBI:30616"/>
        <dbReference type="ChEBI" id="CHEBI:83421"/>
        <dbReference type="ChEBI" id="CHEBI:456216"/>
        <dbReference type="EC" id="2.7.11.1"/>
    </reaction>
</comment>
<evidence type="ECO:0000256" key="9">
    <source>
        <dbReference type="PROSITE-ProRule" id="PRU10141"/>
    </source>
</evidence>
<keyword evidence="10" id="KW-1133">Transmembrane helix</keyword>
<dbReference type="GO" id="GO:0005524">
    <property type="term" value="F:ATP binding"/>
    <property type="evidence" value="ECO:0007669"/>
    <property type="project" value="UniProtKB-UniRule"/>
</dbReference>